<reference evidence="2" key="1">
    <citation type="submission" date="2022-11" db="UniProtKB">
        <authorList>
            <consortium name="WormBaseParasite"/>
        </authorList>
    </citation>
    <scope>IDENTIFICATION</scope>
</reference>
<proteinExistence type="predicted"/>
<evidence type="ECO:0000313" key="1">
    <source>
        <dbReference type="Proteomes" id="UP000887565"/>
    </source>
</evidence>
<dbReference type="Gene3D" id="1.10.340.70">
    <property type="match status" value="1"/>
</dbReference>
<accession>A0A915K3F5</accession>
<protein>
    <submittedName>
        <fullName evidence="2">Uncharacterized protein</fullName>
    </submittedName>
</protein>
<sequence>MKSKSKEMKDPENKDFIVENGILYYLQSGSRKIIVPRGMANLILQAYHDDPLAEEFFKETNNMILAKWHVNEIR</sequence>
<dbReference type="Proteomes" id="UP000887565">
    <property type="component" value="Unplaced"/>
</dbReference>
<dbReference type="AlphaFoldDB" id="A0A915K3F5"/>
<name>A0A915K3F5_ROMCU</name>
<organism evidence="1 2">
    <name type="scientific">Romanomermis culicivorax</name>
    <name type="common">Nematode worm</name>
    <dbReference type="NCBI Taxonomy" id="13658"/>
    <lineage>
        <taxon>Eukaryota</taxon>
        <taxon>Metazoa</taxon>
        <taxon>Ecdysozoa</taxon>
        <taxon>Nematoda</taxon>
        <taxon>Enoplea</taxon>
        <taxon>Dorylaimia</taxon>
        <taxon>Mermithida</taxon>
        <taxon>Mermithoidea</taxon>
        <taxon>Mermithidae</taxon>
        <taxon>Romanomermis</taxon>
    </lineage>
</organism>
<evidence type="ECO:0000313" key="2">
    <source>
        <dbReference type="WBParaSite" id="nRc.2.0.1.t33320-RA"/>
    </source>
</evidence>
<dbReference type="WBParaSite" id="nRc.2.0.1.t33320-RA">
    <property type="protein sequence ID" value="nRc.2.0.1.t33320-RA"/>
    <property type="gene ID" value="nRc.2.0.1.g33320"/>
</dbReference>
<keyword evidence="1" id="KW-1185">Reference proteome</keyword>